<protein>
    <submittedName>
        <fullName evidence="2">Uncharacterized protein</fullName>
    </submittedName>
</protein>
<sequence>MPFRNENELVNHGETVQEALNRHIVDQEIEKLKDIQDARAANREEENDMEDDDPQLLG</sequence>
<feature type="region of interest" description="Disordered" evidence="1">
    <location>
        <begin position="35"/>
        <end position="58"/>
    </location>
</feature>
<reference evidence="2" key="1">
    <citation type="submission" date="2017-05" db="UniProtKB">
        <authorList>
            <consortium name="EnsemblMetazoa"/>
        </authorList>
    </citation>
    <scope>IDENTIFICATION</scope>
</reference>
<proteinExistence type="predicted"/>
<evidence type="ECO:0000256" key="1">
    <source>
        <dbReference type="SAM" id="MobiDB-lite"/>
    </source>
</evidence>
<dbReference type="AlphaFoldDB" id="A0A1X7UAC9"/>
<feature type="compositionally biased region" description="Acidic residues" evidence="1">
    <location>
        <begin position="45"/>
        <end position="58"/>
    </location>
</feature>
<dbReference type="EnsemblMetazoa" id="Aqu2.1.24416_001">
    <property type="protein sequence ID" value="Aqu2.1.24416_001"/>
    <property type="gene ID" value="Aqu2.1.24416"/>
</dbReference>
<evidence type="ECO:0000313" key="2">
    <source>
        <dbReference type="EnsemblMetazoa" id="Aqu2.1.24416_001"/>
    </source>
</evidence>
<feature type="compositionally biased region" description="Basic and acidic residues" evidence="1">
    <location>
        <begin position="35"/>
        <end position="44"/>
    </location>
</feature>
<organism evidence="2">
    <name type="scientific">Amphimedon queenslandica</name>
    <name type="common">Sponge</name>
    <dbReference type="NCBI Taxonomy" id="400682"/>
    <lineage>
        <taxon>Eukaryota</taxon>
        <taxon>Metazoa</taxon>
        <taxon>Porifera</taxon>
        <taxon>Demospongiae</taxon>
        <taxon>Heteroscleromorpha</taxon>
        <taxon>Haplosclerida</taxon>
        <taxon>Niphatidae</taxon>
        <taxon>Amphimedon</taxon>
    </lineage>
</organism>
<dbReference type="InParanoid" id="A0A1X7UAC9"/>
<accession>A0A1X7UAC9</accession>
<name>A0A1X7UAC9_AMPQE</name>